<dbReference type="Proteomes" id="UP000321103">
    <property type="component" value="Unassembled WGS sequence"/>
</dbReference>
<dbReference type="InterPro" id="IPR000086">
    <property type="entry name" value="NUDIX_hydrolase_dom"/>
</dbReference>
<dbReference type="EMBL" id="BJZS01000029">
    <property type="protein sequence ID" value="GEO94962.1"/>
    <property type="molecule type" value="Genomic_DNA"/>
</dbReference>
<dbReference type="InterPro" id="IPR015797">
    <property type="entry name" value="NUDIX_hydrolase-like_dom_sf"/>
</dbReference>
<organism evidence="4 5">
    <name type="scientific">Kocuria turfanensis</name>
    <dbReference type="NCBI Taxonomy" id="388357"/>
    <lineage>
        <taxon>Bacteria</taxon>
        <taxon>Bacillati</taxon>
        <taxon>Actinomycetota</taxon>
        <taxon>Actinomycetes</taxon>
        <taxon>Micrococcales</taxon>
        <taxon>Micrococcaceae</taxon>
        <taxon>Kocuria</taxon>
    </lineage>
</organism>
<gene>
    <name evidence="4" type="ORF">KTU01_10850</name>
</gene>
<reference evidence="4 5" key="1">
    <citation type="submission" date="2019-07" db="EMBL/GenBank/DDBJ databases">
        <title>Whole genome shotgun sequence of Kocuria turfanensis NBRC 107627.</title>
        <authorList>
            <person name="Hosoyama A."/>
            <person name="Uohara A."/>
            <person name="Ohji S."/>
            <person name="Ichikawa N."/>
        </authorList>
    </citation>
    <scope>NUCLEOTIDE SEQUENCE [LARGE SCALE GENOMIC DNA]</scope>
    <source>
        <strain evidence="4 5">NBRC 107627</strain>
    </source>
</reference>
<name>A0A512IB87_9MICC</name>
<dbReference type="RefSeq" id="WP_261775378.1">
    <property type="nucleotide sequence ID" value="NZ_BJZS01000029.1"/>
</dbReference>
<dbReference type="CDD" id="cd07067">
    <property type="entry name" value="HP_PGM_like"/>
    <property type="match status" value="1"/>
</dbReference>
<dbReference type="InterPro" id="IPR020084">
    <property type="entry name" value="NUDIX_hydrolase_CS"/>
</dbReference>
<evidence type="ECO:0000256" key="1">
    <source>
        <dbReference type="ARBA" id="ARBA00022801"/>
    </source>
</evidence>
<evidence type="ECO:0000313" key="4">
    <source>
        <dbReference type="EMBL" id="GEO94962.1"/>
    </source>
</evidence>
<dbReference type="GO" id="GO:0004081">
    <property type="term" value="F:bis(5'-nucleosyl)-tetraphosphatase (asymmetrical) activity"/>
    <property type="evidence" value="ECO:0007669"/>
    <property type="project" value="TreeGrafter"/>
</dbReference>
<feature type="compositionally biased region" description="Low complexity" evidence="2">
    <location>
        <begin position="10"/>
        <end position="37"/>
    </location>
</feature>
<dbReference type="SUPFAM" id="SSF55811">
    <property type="entry name" value="Nudix"/>
    <property type="match status" value="1"/>
</dbReference>
<dbReference type="SMART" id="SM00855">
    <property type="entry name" value="PGAM"/>
    <property type="match status" value="1"/>
</dbReference>
<dbReference type="Gene3D" id="3.40.50.1240">
    <property type="entry name" value="Phosphoglycerate mutase-like"/>
    <property type="match status" value="1"/>
</dbReference>
<evidence type="ECO:0000313" key="5">
    <source>
        <dbReference type="Proteomes" id="UP000321103"/>
    </source>
</evidence>
<dbReference type="STRING" id="388357.GCA_001580365_01197"/>
<dbReference type="InterPro" id="IPR029033">
    <property type="entry name" value="His_PPase_superfam"/>
</dbReference>
<dbReference type="PROSITE" id="PS00893">
    <property type="entry name" value="NUDIX_BOX"/>
    <property type="match status" value="1"/>
</dbReference>
<dbReference type="AlphaFoldDB" id="A0A512IB87"/>
<keyword evidence="5" id="KW-1185">Reference proteome</keyword>
<accession>A0A512IB87</accession>
<sequence length="387" mass="41960">MPRTAEKTAPRTTGNNTTGNTTGNNTTGTTAGRTPGKTTDETSGRSNGKSPEKSAEKSAGKTAGSTAGRAAPRDGGTSARPADVLAAGCLCWRRAGTGVEVLLIHRPRYDDWSFPKGKQDAGETLPETAHREVGEEIGLLPRLGVPLPTIRYGVKDGVKDVRYWAAEFGPGARPVPDGREVDEVRWTDPKTAARILTNPSDLEPLAALVDLHARGDLATRPAIVVRHAKAKPRSSWSRAEGDRPLAATGKRQALAVTRLLRAWSPERIVTSPWLRCLSTVVPYARKAGVTVRERPQLTEASHKRHPKKAAAVVQTLFDKDVPAALCTHRPVLPTVLKVLARHMPPELAEQLPAKDPYLSPGEMIVLQISRRHRRRVVSVELVKPFDD</sequence>
<dbReference type="PANTHER" id="PTHR21340">
    <property type="entry name" value="DIADENOSINE 5,5-P1,P4-TETRAPHOSPHATE PYROPHOSPHOHYDROLASE MUTT"/>
    <property type="match status" value="1"/>
</dbReference>
<dbReference type="Pfam" id="PF00300">
    <property type="entry name" value="His_Phos_1"/>
    <property type="match status" value="1"/>
</dbReference>
<evidence type="ECO:0000256" key="2">
    <source>
        <dbReference type="SAM" id="MobiDB-lite"/>
    </source>
</evidence>
<feature type="compositionally biased region" description="Basic and acidic residues" evidence="2">
    <location>
        <begin position="50"/>
        <end position="59"/>
    </location>
</feature>
<dbReference type="PANTHER" id="PTHR21340:SF0">
    <property type="entry name" value="BIS(5'-NUCLEOSYL)-TETRAPHOSPHATASE [ASYMMETRICAL]"/>
    <property type="match status" value="1"/>
</dbReference>
<dbReference type="InterPro" id="IPR051325">
    <property type="entry name" value="Nudix_hydrolase_domain"/>
</dbReference>
<dbReference type="Pfam" id="PF00293">
    <property type="entry name" value="NUDIX"/>
    <property type="match status" value="1"/>
</dbReference>
<dbReference type="PROSITE" id="PS51462">
    <property type="entry name" value="NUDIX"/>
    <property type="match status" value="1"/>
</dbReference>
<protein>
    <submittedName>
        <fullName evidence="4">ADP-ribose pyrophosphatase</fullName>
    </submittedName>
</protein>
<keyword evidence="1" id="KW-0378">Hydrolase</keyword>
<comment type="caution">
    <text evidence="4">The sequence shown here is derived from an EMBL/GenBank/DDBJ whole genome shotgun (WGS) entry which is preliminary data.</text>
</comment>
<dbReference type="Gene3D" id="3.90.79.10">
    <property type="entry name" value="Nucleoside Triphosphate Pyrophosphohydrolase"/>
    <property type="match status" value="1"/>
</dbReference>
<dbReference type="InterPro" id="IPR013078">
    <property type="entry name" value="His_Pase_superF_clade-1"/>
</dbReference>
<dbReference type="GO" id="GO:0006167">
    <property type="term" value="P:AMP biosynthetic process"/>
    <property type="evidence" value="ECO:0007669"/>
    <property type="project" value="TreeGrafter"/>
</dbReference>
<evidence type="ECO:0000259" key="3">
    <source>
        <dbReference type="PROSITE" id="PS51462"/>
    </source>
</evidence>
<dbReference type="CDD" id="cd03673">
    <property type="entry name" value="NUDIX_Ap6A_hydrolase"/>
    <property type="match status" value="1"/>
</dbReference>
<feature type="domain" description="Nudix hydrolase" evidence="3">
    <location>
        <begin position="82"/>
        <end position="209"/>
    </location>
</feature>
<dbReference type="SUPFAM" id="SSF53254">
    <property type="entry name" value="Phosphoglycerate mutase-like"/>
    <property type="match status" value="1"/>
</dbReference>
<proteinExistence type="predicted"/>
<dbReference type="GO" id="GO:0006754">
    <property type="term" value="P:ATP biosynthetic process"/>
    <property type="evidence" value="ECO:0007669"/>
    <property type="project" value="TreeGrafter"/>
</dbReference>
<feature type="region of interest" description="Disordered" evidence="2">
    <location>
        <begin position="1"/>
        <end position="79"/>
    </location>
</feature>